<dbReference type="InterPro" id="IPR035906">
    <property type="entry name" value="MetI-like_sf"/>
</dbReference>
<gene>
    <name evidence="9" type="ORF">ML536_02060</name>
</gene>
<evidence type="ECO:0000313" key="9">
    <source>
        <dbReference type="EMBL" id="MCI0125604.1"/>
    </source>
</evidence>
<dbReference type="Gene3D" id="1.10.3720.10">
    <property type="entry name" value="MetI-like"/>
    <property type="match status" value="1"/>
</dbReference>
<accession>A0AA41QKU0</accession>
<keyword evidence="5 7" id="KW-1133">Transmembrane helix</keyword>
<evidence type="ECO:0000256" key="3">
    <source>
        <dbReference type="ARBA" id="ARBA00022475"/>
    </source>
</evidence>
<feature type="transmembrane region" description="Helical" evidence="7">
    <location>
        <begin position="207"/>
        <end position="231"/>
    </location>
</feature>
<keyword evidence="4 7" id="KW-0812">Transmembrane</keyword>
<name>A0AA41QKU0_9HYPH</name>
<dbReference type="InterPro" id="IPR050366">
    <property type="entry name" value="BP-dependent_transpt_permease"/>
</dbReference>
<comment type="caution">
    <text evidence="9">The sequence shown here is derived from an EMBL/GenBank/DDBJ whole genome shotgun (WGS) entry which is preliminary data.</text>
</comment>
<feature type="transmembrane region" description="Helical" evidence="7">
    <location>
        <begin position="252"/>
        <end position="274"/>
    </location>
</feature>
<evidence type="ECO:0000256" key="4">
    <source>
        <dbReference type="ARBA" id="ARBA00022692"/>
    </source>
</evidence>
<comment type="similarity">
    <text evidence="7">Belongs to the binding-protein-dependent transport system permease family.</text>
</comment>
<dbReference type="GO" id="GO:0005886">
    <property type="term" value="C:plasma membrane"/>
    <property type="evidence" value="ECO:0007669"/>
    <property type="project" value="UniProtKB-SubCell"/>
</dbReference>
<comment type="subcellular location">
    <subcellularLocation>
        <location evidence="1 7">Cell membrane</location>
        <topology evidence="1 7">Multi-pass membrane protein</topology>
    </subcellularLocation>
</comment>
<sequence>MSDATATRPSFSFPQLPVGVVLAGIWMLGCLSLILILPLFVKLDINAISLTSRLSPPIGFGGTWAHPLGTDDLGRDVLSRLVASLQTSLAIALGATVISAVIGTAIGIIAAHMGGWVDQIIVGAVDAQVSVPFIIISLTLTAIFGNNLTLFIFILGLFGWERYTRLARAMTMASRGRGYVLAMTTLGFSWPRIYLRHVLPNIASTLLVTATITFPEVILLETSLSFLGLGIQPPMTSLGNMLGFGRSYLLTGWWIAVVPGLAIFFCALAVSVIGDWARSEVGRI</sequence>
<keyword evidence="3" id="KW-1003">Cell membrane</keyword>
<dbReference type="GO" id="GO:0055085">
    <property type="term" value="P:transmembrane transport"/>
    <property type="evidence" value="ECO:0007669"/>
    <property type="project" value="InterPro"/>
</dbReference>
<dbReference type="SUPFAM" id="SSF161098">
    <property type="entry name" value="MetI-like"/>
    <property type="match status" value="1"/>
</dbReference>
<proteinExistence type="inferred from homology"/>
<evidence type="ECO:0000256" key="6">
    <source>
        <dbReference type="ARBA" id="ARBA00023136"/>
    </source>
</evidence>
<dbReference type="CDD" id="cd06261">
    <property type="entry name" value="TM_PBP2"/>
    <property type="match status" value="1"/>
</dbReference>
<evidence type="ECO:0000256" key="2">
    <source>
        <dbReference type="ARBA" id="ARBA00022448"/>
    </source>
</evidence>
<reference evidence="9" key="1">
    <citation type="submission" date="2022-03" db="EMBL/GenBank/DDBJ databases">
        <title>The complete genome sequence of a Methyloterrigena soli.</title>
        <authorList>
            <person name="Zi Z."/>
        </authorList>
    </citation>
    <scope>NUCLEOTIDE SEQUENCE</scope>
    <source>
        <strain evidence="9">M48</strain>
    </source>
</reference>
<feature type="domain" description="ABC transmembrane type-1" evidence="8">
    <location>
        <begin position="85"/>
        <end position="274"/>
    </location>
</feature>
<protein>
    <submittedName>
        <fullName evidence="9">ABC transporter permease</fullName>
    </submittedName>
</protein>
<dbReference type="PANTHER" id="PTHR43386:SF25">
    <property type="entry name" value="PEPTIDE ABC TRANSPORTER PERMEASE PROTEIN"/>
    <property type="match status" value="1"/>
</dbReference>
<dbReference type="PROSITE" id="PS50928">
    <property type="entry name" value="ABC_TM1"/>
    <property type="match status" value="1"/>
</dbReference>
<keyword evidence="2 7" id="KW-0813">Transport</keyword>
<feature type="transmembrane region" description="Helical" evidence="7">
    <location>
        <begin position="133"/>
        <end position="158"/>
    </location>
</feature>
<dbReference type="Pfam" id="PF00528">
    <property type="entry name" value="BPD_transp_1"/>
    <property type="match status" value="1"/>
</dbReference>
<keyword evidence="6 7" id="KW-0472">Membrane</keyword>
<keyword evidence="10" id="KW-1185">Reference proteome</keyword>
<dbReference type="RefSeq" id="WP_035035054.1">
    <property type="nucleotide sequence ID" value="NZ_CP068983.1"/>
</dbReference>
<evidence type="ECO:0000256" key="7">
    <source>
        <dbReference type="RuleBase" id="RU363032"/>
    </source>
</evidence>
<evidence type="ECO:0000256" key="5">
    <source>
        <dbReference type="ARBA" id="ARBA00022989"/>
    </source>
</evidence>
<evidence type="ECO:0000259" key="8">
    <source>
        <dbReference type="PROSITE" id="PS50928"/>
    </source>
</evidence>
<feature type="transmembrane region" description="Helical" evidence="7">
    <location>
        <begin position="20"/>
        <end position="41"/>
    </location>
</feature>
<dbReference type="Proteomes" id="UP001156140">
    <property type="component" value="Unassembled WGS sequence"/>
</dbReference>
<evidence type="ECO:0000313" key="10">
    <source>
        <dbReference type="Proteomes" id="UP001156140"/>
    </source>
</evidence>
<dbReference type="EMBL" id="JALAZD010000001">
    <property type="protein sequence ID" value="MCI0125604.1"/>
    <property type="molecule type" value="Genomic_DNA"/>
</dbReference>
<dbReference type="PANTHER" id="PTHR43386">
    <property type="entry name" value="OLIGOPEPTIDE TRANSPORT SYSTEM PERMEASE PROTEIN APPC"/>
    <property type="match status" value="1"/>
</dbReference>
<organism evidence="9 10">
    <name type="scientific">Paradevosia shaoguanensis</name>
    <dbReference type="NCBI Taxonomy" id="1335043"/>
    <lineage>
        <taxon>Bacteria</taxon>
        <taxon>Pseudomonadati</taxon>
        <taxon>Pseudomonadota</taxon>
        <taxon>Alphaproteobacteria</taxon>
        <taxon>Hyphomicrobiales</taxon>
        <taxon>Devosiaceae</taxon>
        <taxon>Paradevosia</taxon>
    </lineage>
</organism>
<dbReference type="InterPro" id="IPR000515">
    <property type="entry name" value="MetI-like"/>
</dbReference>
<evidence type="ECO:0000256" key="1">
    <source>
        <dbReference type="ARBA" id="ARBA00004651"/>
    </source>
</evidence>
<dbReference type="AlphaFoldDB" id="A0AA41QKU0"/>
<feature type="transmembrane region" description="Helical" evidence="7">
    <location>
        <begin position="89"/>
        <end position="113"/>
    </location>
</feature>